<comment type="caution">
    <text evidence="2">The sequence shown here is derived from an EMBL/GenBank/DDBJ whole genome shotgun (WGS) entry which is preliminary data.</text>
</comment>
<evidence type="ECO:0000313" key="2">
    <source>
        <dbReference type="EMBL" id="KXH25991.1"/>
    </source>
</evidence>
<dbReference type="EMBL" id="JEMN01001831">
    <property type="protein sequence ID" value="KXH25991.1"/>
    <property type="molecule type" value="Genomic_DNA"/>
</dbReference>
<dbReference type="AlphaFoldDB" id="A0A135RQI4"/>
<dbReference type="Proteomes" id="UP000070054">
    <property type="component" value="Unassembled WGS sequence"/>
</dbReference>
<accession>A0A135RQI4</accession>
<feature type="region of interest" description="Disordered" evidence="1">
    <location>
        <begin position="20"/>
        <end position="56"/>
    </location>
</feature>
<feature type="compositionally biased region" description="Basic residues" evidence="1">
    <location>
        <begin position="26"/>
        <end position="52"/>
    </location>
</feature>
<keyword evidence="3" id="KW-1185">Reference proteome</keyword>
<dbReference type="OrthoDB" id="10510428at2759"/>
<protein>
    <submittedName>
        <fullName evidence="2">Uncharacterized protein</fullName>
    </submittedName>
</protein>
<organism evidence="2 3">
    <name type="scientific">Colletotrichum nymphaeae SA-01</name>
    <dbReference type="NCBI Taxonomy" id="1460502"/>
    <lineage>
        <taxon>Eukaryota</taxon>
        <taxon>Fungi</taxon>
        <taxon>Dikarya</taxon>
        <taxon>Ascomycota</taxon>
        <taxon>Pezizomycotina</taxon>
        <taxon>Sordariomycetes</taxon>
        <taxon>Hypocreomycetidae</taxon>
        <taxon>Glomerellales</taxon>
        <taxon>Glomerellaceae</taxon>
        <taxon>Colletotrichum</taxon>
        <taxon>Colletotrichum acutatum species complex</taxon>
    </lineage>
</organism>
<name>A0A135RQI4_9PEZI</name>
<evidence type="ECO:0000256" key="1">
    <source>
        <dbReference type="SAM" id="MobiDB-lite"/>
    </source>
</evidence>
<gene>
    <name evidence="2" type="ORF">CNYM01_01832</name>
</gene>
<proteinExistence type="predicted"/>
<evidence type="ECO:0000313" key="3">
    <source>
        <dbReference type="Proteomes" id="UP000070054"/>
    </source>
</evidence>
<sequence>MLSISTSLFLPTSLCLYSPSPLPSHSRSRIRNRSRSRKSNARVRPSGLRHPRQSSAEHLDVARLELTPRAILGDVGRRKNGIAVLGASSNPSMHRGSSRIALEDRQPNAEAIQPRRVLQRVVTVRRPRKRNMHHQQPALPHPRTQNICESRLTSPAAPCPQLLLAMGKEGRPLHELLQYRLDIWHGPFVLKPNA</sequence>
<reference evidence="2 3" key="1">
    <citation type="submission" date="2014-02" db="EMBL/GenBank/DDBJ databases">
        <title>The genome sequence of Colletotrichum nymphaeae SA-01.</title>
        <authorList>
            <person name="Baroncelli R."/>
            <person name="Thon M.R."/>
        </authorList>
    </citation>
    <scope>NUCLEOTIDE SEQUENCE [LARGE SCALE GENOMIC DNA]</scope>
    <source>
        <strain evidence="2 3">SA-01</strain>
    </source>
</reference>